<dbReference type="AlphaFoldDB" id="A0A8K1CTR7"/>
<proteinExistence type="predicted"/>
<dbReference type="OrthoDB" id="68301at2759"/>
<reference evidence="1" key="1">
    <citation type="submission" date="2019-03" db="EMBL/GenBank/DDBJ databases">
        <title>Long read genome sequence of the mycoparasitic Pythium oligandrum ATCC 38472 isolated from sugarbeet rhizosphere.</title>
        <authorList>
            <person name="Gaulin E."/>
        </authorList>
    </citation>
    <scope>NUCLEOTIDE SEQUENCE</scope>
    <source>
        <strain evidence="1">ATCC 38472_TT</strain>
    </source>
</reference>
<evidence type="ECO:0000313" key="2">
    <source>
        <dbReference type="Proteomes" id="UP000794436"/>
    </source>
</evidence>
<name>A0A8K1CTR7_PYTOL</name>
<protein>
    <submittedName>
        <fullName evidence="1">Uncharacterized protein</fullName>
    </submittedName>
</protein>
<dbReference type="Proteomes" id="UP000794436">
    <property type="component" value="Unassembled WGS sequence"/>
</dbReference>
<gene>
    <name evidence="1" type="ORF">Poli38472_001601</name>
</gene>
<keyword evidence="2" id="KW-1185">Reference proteome</keyword>
<organism evidence="1 2">
    <name type="scientific">Pythium oligandrum</name>
    <name type="common">Mycoparasitic fungus</name>
    <dbReference type="NCBI Taxonomy" id="41045"/>
    <lineage>
        <taxon>Eukaryota</taxon>
        <taxon>Sar</taxon>
        <taxon>Stramenopiles</taxon>
        <taxon>Oomycota</taxon>
        <taxon>Peronosporomycetes</taxon>
        <taxon>Pythiales</taxon>
        <taxon>Pythiaceae</taxon>
        <taxon>Pythium</taxon>
    </lineage>
</organism>
<dbReference type="EMBL" id="SPLM01000001">
    <property type="protein sequence ID" value="TMW69445.1"/>
    <property type="molecule type" value="Genomic_DNA"/>
</dbReference>
<accession>A0A8K1CTR7</accession>
<evidence type="ECO:0000313" key="1">
    <source>
        <dbReference type="EMBL" id="TMW69445.1"/>
    </source>
</evidence>
<comment type="caution">
    <text evidence="1">The sequence shown here is derived from an EMBL/GenBank/DDBJ whole genome shotgun (WGS) entry which is preliminary data.</text>
</comment>
<sequence>MTQTESNTVPQVSAHFPRVPADCKKVADKFFSCFYEHGKQDKDSTDPEAGNKALVQCASAVQAYNQCVDVAVKKAPKKLFRVPEAYRVRDE</sequence>